<proteinExistence type="predicted"/>
<sequence length="51" mass="6018">MIDKETGGYIIGQNIVFIVLVTPKITIPVGFEFYVPEPEMTKWYKEEKRLR</sequence>
<evidence type="ECO:0000313" key="1">
    <source>
        <dbReference type="EMBL" id="KJU81953.1"/>
    </source>
</evidence>
<dbReference type="Proteomes" id="UP000033423">
    <property type="component" value="Unassembled WGS sequence"/>
</dbReference>
<protein>
    <submittedName>
        <fullName evidence="1">Uncharacterized protein</fullName>
    </submittedName>
</protein>
<dbReference type="EMBL" id="LACI01002480">
    <property type="protein sequence ID" value="KJU81953.1"/>
    <property type="molecule type" value="Genomic_DNA"/>
</dbReference>
<dbReference type="AlphaFoldDB" id="A0A0F3GMQ4"/>
<accession>A0A0F3GMQ4</accession>
<gene>
    <name evidence="1" type="ORF">MBAV_005857</name>
</gene>
<evidence type="ECO:0000313" key="2">
    <source>
        <dbReference type="Proteomes" id="UP000033423"/>
    </source>
</evidence>
<keyword evidence="2" id="KW-1185">Reference proteome</keyword>
<comment type="caution">
    <text evidence="1">The sequence shown here is derived from an EMBL/GenBank/DDBJ whole genome shotgun (WGS) entry which is preliminary data.</text>
</comment>
<organism evidence="1 2">
    <name type="scientific">Candidatus Magnetobacterium bavaricum</name>
    <dbReference type="NCBI Taxonomy" id="29290"/>
    <lineage>
        <taxon>Bacteria</taxon>
        <taxon>Pseudomonadati</taxon>
        <taxon>Nitrospirota</taxon>
        <taxon>Thermodesulfovibrionia</taxon>
        <taxon>Thermodesulfovibrionales</taxon>
        <taxon>Candidatus Magnetobacteriaceae</taxon>
        <taxon>Candidatus Magnetobacterium</taxon>
    </lineage>
</organism>
<reference evidence="1 2" key="1">
    <citation type="submission" date="2015-02" db="EMBL/GenBank/DDBJ databases">
        <title>Single-cell genomics of uncultivated deep-branching MTB reveals a conserved set of magnetosome genes.</title>
        <authorList>
            <person name="Kolinko S."/>
            <person name="Richter M."/>
            <person name="Glockner F.O."/>
            <person name="Brachmann A."/>
            <person name="Schuler D."/>
        </authorList>
    </citation>
    <scope>NUCLEOTIDE SEQUENCE [LARGE SCALE GENOMIC DNA]</scope>
    <source>
        <strain evidence="1">TM-1</strain>
    </source>
</reference>
<name>A0A0F3GMQ4_9BACT</name>